<dbReference type="AlphaFoldDB" id="A0A9Q3CHZ5"/>
<feature type="compositionally biased region" description="Basic and acidic residues" evidence="1">
    <location>
        <begin position="75"/>
        <end position="84"/>
    </location>
</feature>
<reference evidence="2" key="1">
    <citation type="submission" date="2021-03" db="EMBL/GenBank/DDBJ databases">
        <title>Draft genome sequence of rust myrtle Austropuccinia psidii MF-1, a brazilian biotype.</title>
        <authorList>
            <person name="Quecine M.C."/>
            <person name="Pachon D.M.R."/>
            <person name="Bonatelli M.L."/>
            <person name="Correr F.H."/>
            <person name="Franceschini L.M."/>
            <person name="Leite T.F."/>
            <person name="Margarido G.R.A."/>
            <person name="Almeida C.A."/>
            <person name="Ferrarezi J.A."/>
            <person name="Labate C.A."/>
        </authorList>
    </citation>
    <scope>NUCLEOTIDE SEQUENCE</scope>
    <source>
        <strain evidence="2">MF-1</strain>
    </source>
</reference>
<name>A0A9Q3CHZ5_9BASI</name>
<proteinExistence type="predicted"/>
<keyword evidence="3" id="KW-1185">Reference proteome</keyword>
<evidence type="ECO:0000313" key="3">
    <source>
        <dbReference type="Proteomes" id="UP000765509"/>
    </source>
</evidence>
<feature type="compositionally biased region" description="Low complexity" evidence="1">
    <location>
        <begin position="49"/>
        <end position="60"/>
    </location>
</feature>
<dbReference type="EMBL" id="AVOT02008280">
    <property type="protein sequence ID" value="MBW0485684.1"/>
    <property type="molecule type" value="Genomic_DNA"/>
</dbReference>
<comment type="caution">
    <text evidence="2">The sequence shown here is derived from an EMBL/GenBank/DDBJ whole genome shotgun (WGS) entry which is preliminary data.</text>
</comment>
<evidence type="ECO:0000256" key="1">
    <source>
        <dbReference type="SAM" id="MobiDB-lite"/>
    </source>
</evidence>
<evidence type="ECO:0000313" key="2">
    <source>
        <dbReference type="EMBL" id="MBW0485684.1"/>
    </source>
</evidence>
<dbReference type="Proteomes" id="UP000765509">
    <property type="component" value="Unassembled WGS sequence"/>
</dbReference>
<protein>
    <submittedName>
        <fullName evidence="2">Uncharacterized protein</fullName>
    </submittedName>
</protein>
<feature type="compositionally biased region" description="Polar residues" evidence="1">
    <location>
        <begin position="105"/>
        <end position="116"/>
    </location>
</feature>
<feature type="region of interest" description="Disordered" evidence="1">
    <location>
        <begin position="47"/>
        <end position="116"/>
    </location>
</feature>
<accession>A0A9Q3CHZ5</accession>
<sequence length="166" mass="18113">MKQSVTIDNTQQVVSMIPPTNTPFEPIVASPPQSINPQLLLQAHPNYIPSPNTPSHSPPSMVSQYHGSYFPPIFTEKEQTHEDNLPNTQSPRNNPSAQSDHRNICESSSNLPISNETPIHSRVDVHQVSPIISAGGINVTINTQEIQSTISTPQNAHTSCVQSSPH</sequence>
<organism evidence="2 3">
    <name type="scientific">Austropuccinia psidii MF-1</name>
    <dbReference type="NCBI Taxonomy" id="1389203"/>
    <lineage>
        <taxon>Eukaryota</taxon>
        <taxon>Fungi</taxon>
        <taxon>Dikarya</taxon>
        <taxon>Basidiomycota</taxon>
        <taxon>Pucciniomycotina</taxon>
        <taxon>Pucciniomycetes</taxon>
        <taxon>Pucciniales</taxon>
        <taxon>Sphaerophragmiaceae</taxon>
        <taxon>Austropuccinia</taxon>
    </lineage>
</organism>
<feature type="compositionally biased region" description="Polar residues" evidence="1">
    <location>
        <begin position="85"/>
        <end position="98"/>
    </location>
</feature>
<gene>
    <name evidence="2" type="ORF">O181_025399</name>
</gene>